<dbReference type="InterPro" id="IPR011992">
    <property type="entry name" value="EF-hand-dom_pair"/>
</dbReference>
<keyword evidence="4" id="KW-1185">Reference proteome</keyword>
<feature type="compositionally biased region" description="Polar residues" evidence="1">
    <location>
        <begin position="241"/>
        <end position="250"/>
    </location>
</feature>
<dbReference type="EMBL" id="CAOQHR010000002">
    <property type="protein sequence ID" value="CAI6292946.1"/>
    <property type="molecule type" value="Genomic_DNA"/>
</dbReference>
<dbReference type="Gene3D" id="1.10.238.10">
    <property type="entry name" value="EF-hand"/>
    <property type="match status" value="1"/>
</dbReference>
<dbReference type="InterPro" id="IPR002048">
    <property type="entry name" value="EF_hand_dom"/>
</dbReference>
<feature type="region of interest" description="Disordered" evidence="1">
    <location>
        <begin position="228"/>
        <end position="318"/>
    </location>
</feature>
<dbReference type="SUPFAM" id="SSF47473">
    <property type="entry name" value="EF-hand"/>
    <property type="match status" value="1"/>
</dbReference>
<gene>
    <name evidence="3" type="ORF">PDIGIT_LOCUS2530</name>
</gene>
<name>A0A9W4U7E2_9PLEO</name>
<dbReference type="PROSITE" id="PS50222">
    <property type="entry name" value="EF_HAND_2"/>
    <property type="match status" value="1"/>
</dbReference>
<organism evidence="3 4">
    <name type="scientific">Periconia digitata</name>
    <dbReference type="NCBI Taxonomy" id="1303443"/>
    <lineage>
        <taxon>Eukaryota</taxon>
        <taxon>Fungi</taxon>
        <taxon>Dikarya</taxon>
        <taxon>Ascomycota</taxon>
        <taxon>Pezizomycotina</taxon>
        <taxon>Dothideomycetes</taxon>
        <taxon>Pleosporomycetidae</taxon>
        <taxon>Pleosporales</taxon>
        <taxon>Massarineae</taxon>
        <taxon>Periconiaceae</taxon>
        <taxon>Periconia</taxon>
    </lineage>
</organism>
<evidence type="ECO:0000259" key="2">
    <source>
        <dbReference type="PROSITE" id="PS50222"/>
    </source>
</evidence>
<feature type="compositionally biased region" description="Basic and acidic residues" evidence="1">
    <location>
        <begin position="256"/>
        <end position="268"/>
    </location>
</feature>
<protein>
    <recommendedName>
        <fullName evidence="2">EF-hand domain-containing protein</fullName>
    </recommendedName>
</protein>
<evidence type="ECO:0000313" key="4">
    <source>
        <dbReference type="Proteomes" id="UP001152607"/>
    </source>
</evidence>
<dbReference type="Proteomes" id="UP001152607">
    <property type="component" value="Unassembled WGS sequence"/>
</dbReference>
<dbReference type="AlphaFoldDB" id="A0A9W4U7E2"/>
<accession>A0A9W4U7E2</accession>
<feature type="domain" description="EF-hand" evidence="2">
    <location>
        <begin position="385"/>
        <end position="420"/>
    </location>
</feature>
<proteinExistence type="predicted"/>
<sequence>MSFGFAIGDFIAVGDKAWDLYQKCKSAKGDYETLDDHVRILHDVLKEVNAFVSEGDIPEVQNERSSLVAARENCRATLKELDAFLIRHAGLVNESRKRKFELAKFIVKDVKSLKAKLDHSTKLLQLSLQSLQMYSVNEIRSELKDILREYRSGAREPTVVSQAIFSNKQADAKTTNAEVTQQIHADLEDKDIHPVSISLNDKFIQQWVEKMLEDGGLEESIDTITETAEPDIEPIPDKSHQNNSPTTTHALTPLDRTIEERSVPPVREDDAEETPSILPNYPGGPKTLNVDDDLSRPPSRTESVSSHRSKPDDWRPYDTPNPGWVRDMLLPLFNRDPFVDVAETNPDLRIKRAFHQQDYDRKGAIADHKVLRLCEDLLKSIGLSERFQRLRATVYSMDADGNGQFDEAEYMTLMKILILTAMDLKKDMLSATLSDYGTQAGKPTGAKGQSSFLPWGWSVQKQSGHLVYHDTIADLKHASAPSLSAISFTIMAEKARTAIEKIDDFEERWLKIVPKELQRSQEFKAPLEAARELAYRFIPFENPIDRQTRSDLDTMICFSQILHNRGTPMHQIPFPAPELQEASRYVHLALHQIWGFVTILEKISHEVGNHDEAHYYPKLNEKLRSYQVALLAKQLTFSTPTEQWNKHVTKTIERCRNANALSLLKSLEPDCKLLATRYYNRICHALNKSESELLKWSVTFEKVEIWNWTMSRSRRLLDTNKKVWGKIYVVDGTSKDLAAAIPPKHKRSENISWELNSCRHAREDRFFRTDQ</sequence>
<dbReference type="OrthoDB" id="7464126at2759"/>
<evidence type="ECO:0000256" key="1">
    <source>
        <dbReference type="SAM" id="MobiDB-lite"/>
    </source>
</evidence>
<comment type="caution">
    <text evidence="3">The sequence shown here is derived from an EMBL/GenBank/DDBJ whole genome shotgun (WGS) entry which is preliminary data.</text>
</comment>
<dbReference type="GO" id="GO:0005509">
    <property type="term" value="F:calcium ion binding"/>
    <property type="evidence" value="ECO:0007669"/>
    <property type="project" value="InterPro"/>
</dbReference>
<reference evidence="3" key="1">
    <citation type="submission" date="2023-01" db="EMBL/GenBank/DDBJ databases">
        <authorList>
            <person name="Van Ghelder C."/>
            <person name="Rancurel C."/>
        </authorList>
    </citation>
    <scope>NUCLEOTIDE SEQUENCE</scope>
    <source>
        <strain evidence="3">CNCM I-4278</strain>
    </source>
</reference>
<evidence type="ECO:0000313" key="3">
    <source>
        <dbReference type="EMBL" id="CAI6292946.1"/>
    </source>
</evidence>